<dbReference type="AlphaFoldDB" id="A0A2N5GIH6"/>
<gene>
    <name evidence="4" type="ORF">CU635_17235</name>
    <name evidence="5" type="ORF">CVD25_08135</name>
</gene>
<dbReference type="Proteomes" id="UP000235114">
    <property type="component" value="Unassembled WGS sequence"/>
</dbReference>
<evidence type="ECO:0000256" key="2">
    <source>
        <dbReference type="ARBA" id="ARBA00024325"/>
    </source>
</evidence>
<comment type="subcellular location">
    <subcellularLocation>
        <location evidence="2">Spore coat</location>
    </subcellularLocation>
</comment>
<dbReference type="EMBL" id="PGVA01000044">
    <property type="protein sequence ID" value="PLR80794.1"/>
    <property type="molecule type" value="Genomic_DNA"/>
</dbReference>
<comment type="similarity">
    <text evidence="3">Belongs to the CotF family.</text>
</comment>
<dbReference type="InterPro" id="IPR012851">
    <property type="entry name" value="Spore_coat_CotF-like"/>
</dbReference>
<sequence>MREIRRLAWHETLEVHELVAYQAIVLNRIKKLYRKVDDDELKQLYTFSIKALEKNLRELLKFYPAAPGFREEEERAETGFYAGDLLGAAKTAVRNYAIAITETATPALREVLVRQLNAAIAWHAQVFYYMYKRSYYPAYNLQQLLLNDIKLAQNAINKGY</sequence>
<dbReference type="RefSeq" id="WP_101578621.1">
    <property type="nucleotide sequence ID" value="NZ_PGVA01000044.1"/>
</dbReference>
<evidence type="ECO:0000313" key="6">
    <source>
        <dbReference type="Proteomes" id="UP000234951"/>
    </source>
</evidence>
<evidence type="ECO:0000313" key="5">
    <source>
        <dbReference type="EMBL" id="PLR98328.1"/>
    </source>
</evidence>
<dbReference type="PANTHER" id="PTHR39183:SF1">
    <property type="entry name" value="SPORE COAT PROTEIN F-LIKE PROTEIN YHCQ"/>
    <property type="match status" value="1"/>
</dbReference>
<evidence type="ECO:0000256" key="1">
    <source>
        <dbReference type="ARBA" id="ARBA00022969"/>
    </source>
</evidence>
<dbReference type="PANTHER" id="PTHR39183">
    <property type="entry name" value="SPORE COAT PROTEIN F-LIKE PROTEIN YHCQ"/>
    <property type="match status" value="1"/>
</dbReference>
<keyword evidence="1" id="KW-0749">Sporulation</keyword>
<reference evidence="5 7" key="2">
    <citation type="submission" date="2017-12" db="EMBL/GenBank/DDBJ databases">
        <title>Comparative Functional Genomics of Dry Heat Resistant strains isolated from the Viking Spacecraft.</title>
        <authorList>
            <person name="Seuylemezian A."/>
            <person name="Cooper K."/>
            <person name="Vaishampayan P."/>
        </authorList>
    </citation>
    <scope>NUCLEOTIDE SEQUENCE [LARGE SCALE GENOMIC DNA]</scope>
    <source>
        <strain evidence="5 7">ATCC 29669</strain>
    </source>
</reference>
<dbReference type="GO" id="GO:0030435">
    <property type="term" value="P:sporulation resulting in formation of a cellular spore"/>
    <property type="evidence" value="ECO:0007669"/>
    <property type="project" value="UniProtKB-KW"/>
</dbReference>
<evidence type="ECO:0000313" key="7">
    <source>
        <dbReference type="Proteomes" id="UP000235114"/>
    </source>
</evidence>
<keyword evidence="4" id="KW-0946">Virion</keyword>
<dbReference type="Pfam" id="PF07875">
    <property type="entry name" value="Coat_F"/>
    <property type="match status" value="1"/>
</dbReference>
<dbReference type="EMBL" id="PGVD01000022">
    <property type="protein sequence ID" value="PLR98328.1"/>
    <property type="molecule type" value="Genomic_DNA"/>
</dbReference>
<evidence type="ECO:0000256" key="3">
    <source>
        <dbReference type="ARBA" id="ARBA00024344"/>
    </source>
</evidence>
<dbReference type="InterPro" id="IPR012347">
    <property type="entry name" value="Ferritin-like"/>
</dbReference>
<accession>A0A2N5GIH6</accession>
<dbReference type="Proteomes" id="UP000234951">
    <property type="component" value="Unassembled WGS sequence"/>
</dbReference>
<evidence type="ECO:0000313" key="4">
    <source>
        <dbReference type="EMBL" id="PLR80794.1"/>
    </source>
</evidence>
<protein>
    <submittedName>
        <fullName evidence="4">Spore coat protein</fullName>
    </submittedName>
</protein>
<dbReference type="OrthoDB" id="2703958at2"/>
<keyword evidence="4" id="KW-0167">Capsid protein</keyword>
<comment type="caution">
    <text evidence="4">The sequence shown here is derived from an EMBL/GenBank/DDBJ whole genome shotgun (WGS) entry which is preliminary data.</text>
</comment>
<reference evidence="4 6" key="1">
    <citation type="submission" date="2017-11" db="EMBL/GenBank/DDBJ databases">
        <title>Comparitive Functional Genomics of Dry Heat Resistant strains isolated from the Viking Spacecraft.</title>
        <authorList>
            <person name="Seuylemezian A."/>
            <person name="Cooper K."/>
            <person name="Vaishampayan P."/>
        </authorList>
    </citation>
    <scope>NUCLEOTIDE SEQUENCE [LARGE SCALE GENOMIC DNA]</scope>
    <source>
        <strain evidence="4 6">M4.6</strain>
    </source>
</reference>
<keyword evidence="7" id="KW-1185">Reference proteome</keyword>
<organism evidence="4 6">
    <name type="scientific">Bacillus canaveralius</name>
    <dbReference type="NCBI Taxonomy" id="1403243"/>
    <lineage>
        <taxon>Bacteria</taxon>
        <taxon>Bacillati</taxon>
        <taxon>Bacillota</taxon>
        <taxon>Bacilli</taxon>
        <taxon>Bacillales</taxon>
        <taxon>Bacillaceae</taxon>
        <taxon>Bacillus</taxon>
    </lineage>
</organism>
<dbReference type="Gene3D" id="1.20.1260.10">
    <property type="match status" value="1"/>
</dbReference>
<name>A0A2N5GIH6_9BACI</name>
<proteinExistence type="inferred from homology"/>